<evidence type="ECO:0000259" key="9">
    <source>
        <dbReference type="PROSITE" id="PS50006"/>
    </source>
</evidence>
<evidence type="ECO:0000259" key="11">
    <source>
        <dbReference type="PROSITE" id="PS50994"/>
    </source>
</evidence>
<dbReference type="Gene3D" id="3.30.420.10">
    <property type="entry name" value="Ribonuclease H-like superfamily/Ribonuclease H"/>
    <property type="match status" value="1"/>
</dbReference>
<reference evidence="12" key="2">
    <citation type="journal article" date="2021" name="World Allergy Organ. J.">
        <title>Chromosome-level assembly of Dermatophagoides farinae genome and transcriptome reveals two novel allergens Der f 37 and Der f 39.</title>
        <authorList>
            <person name="Chen J."/>
            <person name="Cai Z."/>
            <person name="Fan D."/>
            <person name="Hu J."/>
            <person name="Hou Y."/>
            <person name="He Y."/>
            <person name="Zhang Z."/>
            <person name="Zhao Z."/>
            <person name="Gao P."/>
            <person name="Hu W."/>
            <person name="Sun J."/>
            <person name="Li J."/>
            <person name="Ji K."/>
        </authorList>
    </citation>
    <scope>NUCLEOTIDE SEQUENCE</scope>
    <source>
        <strain evidence="12">JKM2019</strain>
    </source>
</reference>
<sequence length="1554" mass="178215">MKPDHNCFNEMILTKSPMTIGRNPESDFHITSIEISRVHARIFNLGSSWYLENLSSTNGVYVDGQKVAWRVRLSDNCFVTFGPLKSSSFRYVFVENYKVSMNIQRNVTLSKTIQRSFVLGGTSSGAGAGAVTATGGDITHLSTKPGEDVLRRDFDRKHFEQTMTINLMKIESNFSKLKKDVENQKQELDSIHAKAEMAQKELIRIAEKMKGQDALKNVLLNEISCSVCCDIMHEPTVLNCEHTFCFTCINAWSRRGKQHCPVCRKKFSRMTKSIRFHSLINLILDHYLSEDEKKERKESIESRLTDPAFTNEHSNDESSSQGNLDEILSGSDSSFRDAFSTLLNFLNFHREYNVDSYVQFRDAVQVIADEDEVNGNDGENDDENDVSLDLVESMSPSSNSVHAPTSSSSPVSISSNFPDQLRLRRFSNLISRANESMLIDFHENFGSLSNNIQVRIANGGSSRRLAAGNGVRNLNRNRRPVGIGHNVSNRWNVRPMRNNNRQSLNDEDKQNEKYLRKLLDAIDMIVFDQEEYPDLIDIPETILPEIQTWQWKFRTKHDANLNRQGRTYEKSPLPSQTVDLSSNNNSSNNREKTLPKLSIKNNTKRIERISFINNETQRREIGMINGKQQQITLPPLCISKQTSRCPTGYVLLNENPDYIRPEFRRKASLILNGIDNSSTKTTTNITKTTSLYFESSSFLSSPSIIQRQSPMIVSSIFHNRRNSSIRQSRIDSSNHHHHHNNDDHLRLRLPILLNNNVNVSHSITTTTTTAAAAVTASQRRTTGIAGKKNALTKRYLVSYIASIYDPFGLVLATCLRLKLLIHEAWVEGHDWDDVLPDEFQRKVMKIVNDIRLLKTFSCPRFIFDRIVNEFELIVFVDASKDAIGVAAYLSDGKTMSLIYAKSKLIKHRKIVTGELMALSYGANIAKSLDEMIRPKHLVLYSDSMDNVQRLERDINQFPYPVAVHLYNIKSKVADIRHIRGEKNPADAYTRGIKSDQLNGIHRIKCNDILETDAMNVMMVIDDKTEMKYDLTDIDLDKECSYDEWIQQIDEKSDDWKRKIDDGLDNLRILIKLNQQVFIGQQLRDRFPMFKDEHGLWRCHSRLENADLPYEEKFPIVLPKCEFTRSLLICLHEKDEHASVNYTLANLRTRYFLVKARQQMIRIKAKCVKCRQLKTKPLIVNMGNLPPERINRCQPFENIGVDLFELKTEPKSIGIIFTCCVTRCVHFELLDDATAKEICRAFLIFSDLNRTPTTIISDNGANLKRLSRMLCEAMRLLKNEFHWHFNVPAAPFRGGFFESLIKTMKRAFYSIIWQQSASRNDVRAILYRIQAIMNSRPLVNDGENILTPNHLRFGENVRGPIAPPRTGGNSDELLTYWRRKQTMINAAWKTYRNVYMKDLRKFYQNGNEHHQVEVGDPVLIVDDHKPTALWTTGVVMERIPDKRGIVRTYKIKLGDKILNITKTTSLYFESSSFLSSPSIIQRQSPMIVSSIFHNRRNSSIRQSRIDSSNHHHHHNNDDHLRLRLPILLNNNVNVSHSTTTTAAASQRRTTGIAGV</sequence>
<feature type="region of interest" description="Disordered" evidence="8">
    <location>
        <begin position="562"/>
        <end position="594"/>
    </location>
</feature>
<dbReference type="EMBL" id="SDOV01000008">
    <property type="protein sequence ID" value="KAH7637715.1"/>
    <property type="molecule type" value="Genomic_DNA"/>
</dbReference>
<dbReference type="SUPFAM" id="SSF49879">
    <property type="entry name" value="SMAD/FHA domain"/>
    <property type="match status" value="1"/>
</dbReference>
<dbReference type="Gene3D" id="3.30.40.10">
    <property type="entry name" value="Zinc/RING finger domain, C3HC4 (zinc finger)"/>
    <property type="match status" value="1"/>
</dbReference>
<evidence type="ECO:0000256" key="6">
    <source>
        <dbReference type="PROSITE-ProRule" id="PRU00175"/>
    </source>
</evidence>
<dbReference type="PROSITE" id="PS00518">
    <property type="entry name" value="ZF_RING_1"/>
    <property type="match status" value="1"/>
</dbReference>
<evidence type="ECO:0000256" key="8">
    <source>
        <dbReference type="SAM" id="MobiDB-lite"/>
    </source>
</evidence>
<comment type="caution">
    <text evidence="12">The sequence shown here is derived from an EMBL/GenBank/DDBJ whole genome shotgun (WGS) entry which is preliminary data.</text>
</comment>
<feature type="domain" description="Integrase catalytic" evidence="11">
    <location>
        <begin position="1190"/>
        <end position="1355"/>
    </location>
</feature>
<evidence type="ECO:0000256" key="4">
    <source>
        <dbReference type="ARBA" id="ARBA00022771"/>
    </source>
</evidence>
<dbReference type="InterPro" id="IPR008984">
    <property type="entry name" value="SMAD_FHA_dom_sf"/>
</dbReference>
<proteinExistence type="inferred from homology"/>
<dbReference type="InterPro" id="IPR008042">
    <property type="entry name" value="Retrotrans_Pao"/>
</dbReference>
<feature type="region of interest" description="Disordered" evidence="8">
    <location>
        <begin position="393"/>
        <end position="414"/>
    </location>
</feature>
<evidence type="ECO:0000256" key="2">
    <source>
        <dbReference type="ARBA" id="ARBA00017908"/>
    </source>
</evidence>
<evidence type="ECO:0000313" key="12">
    <source>
        <dbReference type="EMBL" id="KAH7637715.1"/>
    </source>
</evidence>
<dbReference type="SMART" id="SM00184">
    <property type="entry name" value="RING"/>
    <property type="match status" value="1"/>
</dbReference>
<feature type="compositionally biased region" description="Low complexity" evidence="8">
    <location>
        <begin position="395"/>
        <end position="414"/>
    </location>
</feature>
<dbReference type="GO" id="GO:0015074">
    <property type="term" value="P:DNA integration"/>
    <property type="evidence" value="ECO:0007669"/>
    <property type="project" value="InterPro"/>
</dbReference>
<dbReference type="CDD" id="cd00060">
    <property type="entry name" value="FHA"/>
    <property type="match status" value="1"/>
</dbReference>
<protein>
    <recommendedName>
        <fullName evidence="2">E3 ubiquitin-protein ligase CHFR</fullName>
    </recommendedName>
</protein>
<reference evidence="12" key="1">
    <citation type="submission" date="2020-06" db="EMBL/GenBank/DDBJ databases">
        <authorList>
            <person name="Ji K."/>
            <person name="Li J."/>
        </authorList>
    </citation>
    <scope>NUCLEOTIDE SEQUENCE</scope>
    <source>
        <strain evidence="12">JKM2019</strain>
        <tissue evidence="12">Whole body</tissue>
    </source>
</reference>
<gene>
    <name evidence="12" type="ORF">HUG17_8819</name>
</gene>
<feature type="region of interest" description="Disordered" evidence="8">
    <location>
        <begin position="298"/>
        <end position="325"/>
    </location>
</feature>
<feature type="coiled-coil region" evidence="7">
    <location>
        <begin position="167"/>
        <end position="201"/>
    </location>
</feature>
<dbReference type="SUPFAM" id="SSF53098">
    <property type="entry name" value="Ribonuclease H-like"/>
    <property type="match status" value="1"/>
</dbReference>
<keyword evidence="3" id="KW-0479">Metal-binding</keyword>
<name>A0A9D4NTY2_DERFA</name>
<dbReference type="SMART" id="SM00240">
    <property type="entry name" value="FHA"/>
    <property type="match status" value="1"/>
</dbReference>
<dbReference type="Pfam" id="PF00097">
    <property type="entry name" value="zf-C3HC4"/>
    <property type="match status" value="1"/>
</dbReference>
<dbReference type="PROSITE" id="PS50006">
    <property type="entry name" value="FHA_DOMAIN"/>
    <property type="match status" value="1"/>
</dbReference>
<accession>A0A9D4NTY2</accession>
<dbReference type="Gene3D" id="2.60.200.20">
    <property type="match status" value="1"/>
</dbReference>
<dbReference type="Pfam" id="PF18701">
    <property type="entry name" value="DUF5641"/>
    <property type="match status" value="1"/>
</dbReference>
<feature type="domain" description="RING-type" evidence="10">
    <location>
        <begin position="225"/>
        <end position="264"/>
    </location>
</feature>
<evidence type="ECO:0000256" key="7">
    <source>
        <dbReference type="SAM" id="Coils"/>
    </source>
</evidence>
<dbReference type="InterPro" id="IPR013083">
    <property type="entry name" value="Znf_RING/FYVE/PHD"/>
</dbReference>
<evidence type="ECO:0000256" key="3">
    <source>
        <dbReference type="ARBA" id="ARBA00022723"/>
    </source>
</evidence>
<dbReference type="InterPro" id="IPR018957">
    <property type="entry name" value="Znf_C3HC4_RING-type"/>
</dbReference>
<comment type="similarity">
    <text evidence="1">Belongs to the CHFR family.</text>
</comment>
<dbReference type="Proteomes" id="UP000828236">
    <property type="component" value="Unassembled WGS sequence"/>
</dbReference>
<dbReference type="InterPro" id="IPR001584">
    <property type="entry name" value="Integrase_cat-core"/>
</dbReference>
<dbReference type="Pfam" id="PF05380">
    <property type="entry name" value="Peptidase_A17"/>
    <property type="match status" value="1"/>
</dbReference>
<dbReference type="InterPro" id="IPR040676">
    <property type="entry name" value="DUF5641"/>
</dbReference>
<dbReference type="InterPro" id="IPR000253">
    <property type="entry name" value="FHA_dom"/>
</dbReference>
<dbReference type="Pfam" id="PF00498">
    <property type="entry name" value="FHA"/>
    <property type="match status" value="1"/>
</dbReference>
<dbReference type="PANTHER" id="PTHR47331">
    <property type="entry name" value="PHD-TYPE DOMAIN-CONTAINING PROTEIN"/>
    <property type="match status" value="1"/>
</dbReference>
<dbReference type="InterPro" id="IPR001841">
    <property type="entry name" value="Znf_RING"/>
</dbReference>
<evidence type="ECO:0000256" key="5">
    <source>
        <dbReference type="ARBA" id="ARBA00022833"/>
    </source>
</evidence>
<dbReference type="InterPro" id="IPR017907">
    <property type="entry name" value="Znf_RING_CS"/>
</dbReference>
<dbReference type="SUPFAM" id="SSF57850">
    <property type="entry name" value="RING/U-box"/>
    <property type="match status" value="1"/>
</dbReference>
<keyword evidence="5" id="KW-0862">Zinc</keyword>
<evidence type="ECO:0000259" key="10">
    <source>
        <dbReference type="PROSITE" id="PS50089"/>
    </source>
</evidence>
<keyword evidence="7" id="KW-0175">Coiled coil</keyword>
<organism evidence="12">
    <name type="scientific">Dermatophagoides farinae</name>
    <name type="common">American house dust mite</name>
    <dbReference type="NCBI Taxonomy" id="6954"/>
    <lineage>
        <taxon>Eukaryota</taxon>
        <taxon>Metazoa</taxon>
        <taxon>Ecdysozoa</taxon>
        <taxon>Arthropoda</taxon>
        <taxon>Chelicerata</taxon>
        <taxon>Arachnida</taxon>
        <taxon>Acari</taxon>
        <taxon>Acariformes</taxon>
        <taxon>Sarcoptiformes</taxon>
        <taxon>Astigmata</taxon>
        <taxon>Psoroptidia</taxon>
        <taxon>Analgoidea</taxon>
        <taxon>Pyroglyphidae</taxon>
        <taxon>Dermatophagoidinae</taxon>
        <taxon>Dermatophagoides</taxon>
    </lineage>
</organism>
<dbReference type="PROSITE" id="PS50089">
    <property type="entry name" value="ZF_RING_2"/>
    <property type="match status" value="1"/>
</dbReference>
<dbReference type="InterPro" id="IPR012337">
    <property type="entry name" value="RNaseH-like_sf"/>
</dbReference>
<dbReference type="InterPro" id="IPR036397">
    <property type="entry name" value="RNaseH_sf"/>
</dbReference>
<keyword evidence="4 6" id="KW-0863">Zinc-finger</keyword>
<evidence type="ECO:0000256" key="1">
    <source>
        <dbReference type="ARBA" id="ARBA00005797"/>
    </source>
</evidence>
<dbReference type="GO" id="GO:0008270">
    <property type="term" value="F:zinc ion binding"/>
    <property type="evidence" value="ECO:0007669"/>
    <property type="project" value="UniProtKB-KW"/>
</dbReference>
<dbReference type="PROSITE" id="PS50994">
    <property type="entry name" value="INTEGRASE"/>
    <property type="match status" value="1"/>
</dbReference>
<feature type="domain" description="FHA" evidence="9">
    <location>
        <begin position="18"/>
        <end position="67"/>
    </location>
</feature>
<dbReference type="GO" id="GO:0003676">
    <property type="term" value="F:nucleic acid binding"/>
    <property type="evidence" value="ECO:0007669"/>
    <property type="project" value="InterPro"/>
</dbReference>